<keyword evidence="3 6" id="KW-0238">DNA-binding</keyword>
<dbReference type="SMART" id="SM01043">
    <property type="entry name" value="BTAD"/>
    <property type="match status" value="1"/>
</dbReference>
<evidence type="ECO:0000313" key="9">
    <source>
        <dbReference type="Proteomes" id="UP000305836"/>
    </source>
</evidence>
<gene>
    <name evidence="8" type="ORF">FDA38_35090</name>
</gene>
<protein>
    <submittedName>
        <fullName evidence="8">Tetratricopeptide repeat protein</fullName>
    </submittedName>
</protein>
<dbReference type="PROSITE" id="PS51755">
    <property type="entry name" value="OMPR_PHOB"/>
    <property type="match status" value="1"/>
</dbReference>
<feature type="domain" description="OmpR/PhoB-type" evidence="7">
    <location>
        <begin position="1"/>
        <end position="91"/>
    </location>
</feature>
<dbReference type="PANTHER" id="PTHR35807:SF1">
    <property type="entry name" value="TRANSCRIPTIONAL REGULATOR REDD"/>
    <property type="match status" value="1"/>
</dbReference>
<dbReference type="PRINTS" id="PR00364">
    <property type="entry name" value="DISEASERSIST"/>
</dbReference>
<dbReference type="AlphaFoldDB" id="A0A4U3LKN9"/>
<accession>A0A4U3LKN9</accession>
<dbReference type="SMART" id="SM00028">
    <property type="entry name" value="TPR"/>
    <property type="match status" value="5"/>
</dbReference>
<dbReference type="GO" id="GO:0043531">
    <property type="term" value="F:ADP binding"/>
    <property type="evidence" value="ECO:0007669"/>
    <property type="project" value="InterPro"/>
</dbReference>
<evidence type="ECO:0000256" key="1">
    <source>
        <dbReference type="ARBA" id="ARBA00005820"/>
    </source>
</evidence>
<comment type="caution">
    <text evidence="8">The sequence shown here is derived from an EMBL/GenBank/DDBJ whole genome shotgun (WGS) entry which is preliminary data.</text>
</comment>
<dbReference type="InterPro" id="IPR019734">
    <property type="entry name" value="TPR_rpt"/>
</dbReference>
<dbReference type="InterPro" id="IPR011990">
    <property type="entry name" value="TPR-like_helical_dom_sf"/>
</dbReference>
<dbReference type="Pfam" id="PF03704">
    <property type="entry name" value="BTAD"/>
    <property type="match status" value="1"/>
</dbReference>
<proteinExistence type="inferred from homology"/>
<dbReference type="OrthoDB" id="4326794at2"/>
<dbReference type="SMART" id="SM00862">
    <property type="entry name" value="Trans_reg_C"/>
    <property type="match status" value="1"/>
</dbReference>
<dbReference type="InterPro" id="IPR016032">
    <property type="entry name" value="Sig_transdc_resp-reg_C-effctor"/>
</dbReference>
<dbReference type="InterPro" id="IPR051677">
    <property type="entry name" value="AfsR-DnrI-RedD_regulator"/>
</dbReference>
<dbReference type="SUPFAM" id="SSF46894">
    <property type="entry name" value="C-terminal effector domain of the bipartite response regulators"/>
    <property type="match status" value="1"/>
</dbReference>
<dbReference type="SUPFAM" id="SSF52540">
    <property type="entry name" value="P-loop containing nucleoside triphosphate hydrolases"/>
    <property type="match status" value="1"/>
</dbReference>
<dbReference type="Pfam" id="PF13424">
    <property type="entry name" value="TPR_12"/>
    <property type="match status" value="1"/>
</dbReference>
<dbReference type="InterPro" id="IPR027417">
    <property type="entry name" value="P-loop_NTPase"/>
</dbReference>
<keyword evidence="9" id="KW-1185">Reference proteome</keyword>
<keyword evidence="4" id="KW-0804">Transcription</keyword>
<dbReference type="Gene3D" id="3.40.50.300">
    <property type="entry name" value="P-loop containing nucleotide triphosphate hydrolases"/>
    <property type="match status" value="1"/>
</dbReference>
<evidence type="ECO:0000256" key="2">
    <source>
        <dbReference type="ARBA" id="ARBA00023015"/>
    </source>
</evidence>
<dbReference type="Proteomes" id="UP000305836">
    <property type="component" value="Unassembled WGS sequence"/>
</dbReference>
<dbReference type="Gene3D" id="1.25.40.10">
    <property type="entry name" value="Tetratricopeptide repeat domain"/>
    <property type="match status" value="2"/>
</dbReference>
<evidence type="ECO:0000313" key="8">
    <source>
        <dbReference type="EMBL" id="TKK75614.1"/>
    </source>
</evidence>
<dbReference type="InterPro" id="IPR036388">
    <property type="entry name" value="WH-like_DNA-bd_sf"/>
</dbReference>
<dbReference type="GO" id="GO:0000160">
    <property type="term" value="P:phosphorelay signal transduction system"/>
    <property type="evidence" value="ECO:0007669"/>
    <property type="project" value="InterPro"/>
</dbReference>
<organism evidence="8 9">
    <name type="scientific">Kribbella jiaozuonensis</name>
    <dbReference type="NCBI Taxonomy" id="2575441"/>
    <lineage>
        <taxon>Bacteria</taxon>
        <taxon>Bacillati</taxon>
        <taxon>Actinomycetota</taxon>
        <taxon>Actinomycetes</taxon>
        <taxon>Propionibacteriales</taxon>
        <taxon>Kribbellaceae</taxon>
        <taxon>Kribbella</taxon>
    </lineage>
</organism>
<dbReference type="InterPro" id="IPR001867">
    <property type="entry name" value="OmpR/PhoB-type_DNA-bd"/>
</dbReference>
<dbReference type="CDD" id="cd15831">
    <property type="entry name" value="BTAD"/>
    <property type="match status" value="1"/>
</dbReference>
<dbReference type="GO" id="GO:0006355">
    <property type="term" value="P:regulation of DNA-templated transcription"/>
    <property type="evidence" value="ECO:0007669"/>
    <property type="project" value="InterPro"/>
</dbReference>
<evidence type="ECO:0000256" key="6">
    <source>
        <dbReference type="PROSITE-ProRule" id="PRU01091"/>
    </source>
</evidence>
<dbReference type="SUPFAM" id="SSF48452">
    <property type="entry name" value="TPR-like"/>
    <property type="match status" value="3"/>
</dbReference>
<sequence length="910" mass="98997">MQLRVLGALEVWVDGERRGLDAARQRGVLALLAVRPGALAPRDWLVDQLWGGTPPPSARTTLQSCVYRLRRRFEGSALRIESRPDGYVLEVPAGESDLSEYERLVAAGRTALDSERLEEAVGRFREALALWSGDFLADVDLPAVRERAGELEEGRLEVLETCLQADLELGRHSVVVPELQALVARHPLRELPWQLLMTALSRAGRRAEALDTYQRLWRVLDEQLGVQPSAAAEELQARILAAGEPEPAPTRQAPVPHQLPAGLPGFVGRGGALKRLDEYLDRFRTRPAAGLCVVTGPAGIGKTTLGVHWARQVADQFPDGQLYADLQGFDPSGRTANPGTTLARFLTALGTPPDRVPADLEAGTAALRSLLEDRRVLLVLDNVRSAEHVRPLLAGGPGCLTVVTSRDRLAGLMVTEQAAAVTLEPFGADAARLLLEARIGPERFARERTASDELVAGCAGLPLALAVVAALADLHPSWPLASLATELRRNVLDALSAGDPATDARAVFSWSYRSLSPPGVRLFRLLGVHPGPDLDVAEAAALAGVTAAEVQPLLDELCRSHQLTETAPGWYAMHDLLRSYAIELAEPGEAQAALGRLLDLLVRTGYAAARIVSPTRDAVSLQDPDPTVVVDPPATRAAAMDWFAARQRTLVGLTYLAGFDEQVWRLAWLMYDFLDYRGDWNELIALHERALAAVTRLGIVTEEARAHRNLARINLKLRRLDAALAEEQQALDLSRSLGDLTGEAHAYIGIGRVLSAQGHKADAVVASREAQGRYLQVGHRSGHAMALNNEGWDHAALGDYERAIVCCEQALAELREIGELDGESDTLDSLGFAYARLGRHDDALRCYRRVIELEELLGRRHQLAESYASTGDIHETIGEHATARDYWIRAAGLFEELDHPNAAVIRAKLG</sequence>
<keyword evidence="2" id="KW-0805">Transcription regulation</keyword>
<feature type="DNA-binding region" description="OmpR/PhoB-type" evidence="6">
    <location>
        <begin position="1"/>
        <end position="91"/>
    </location>
</feature>
<evidence type="ECO:0000256" key="4">
    <source>
        <dbReference type="ARBA" id="ARBA00023163"/>
    </source>
</evidence>
<dbReference type="PANTHER" id="PTHR35807">
    <property type="entry name" value="TRANSCRIPTIONAL REGULATOR REDD-RELATED"/>
    <property type="match status" value="1"/>
</dbReference>
<evidence type="ECO:0000259" key="7">
    <source>
        <dbReference type="PROSITE" id="PS51755"/>
    </source>
</evidence>
<name>A0A4U3LKN9_9ACTN</name>
<comment type="similarity">
    <text evidence="1">Belongs to the AfsR/DnrI/RedD regulatory family.</text>
</comment>
<feature type="repeat" description="TPR" evidence="5">
    <location>
        <begin position="824"/>
        <end position="857"/>
    </location>
</feature>
<dbReference type="EMBL" id="SZPZ01000005">
    <property type="protein sequence ID" value="TKK75614.1"/>
    <property type="molecule type" value="Genomic_DNA"/>
</dbReference>
<dbReference type="InterPro" id="IPR005158">
    <property type="entry name" value="BTAD"/>
</dbReference>
<reference evidence="8 9" key="1">
    <citation type="submission" date="2019-04" db="EMBL/GenBank/DDBJ databases">
        <title>Kribbella sp. NEAU-THZ 27 nov., a novel actinomycete isolated from soil.</title>
        <authorList>
            <person name="Duan L."/>
        </authorList>
    </citation>
    <scope>NUCLEOTIDE SEQUENCE [LARGE SCALE GENOMIC DNA]</scope>
    <source>
        <strain evidence="9">NEAU-THZ27</strain>
    </source>
</reference>
<dbReference type="Gene3D" id="1.10.10.10">
    <property type="entry name" value="Winged helix-like DNA-binding domain superfamily/Winged helix DNA-binding domain"/>
    <property type="match status" value="1"/>
</dbReference>
<dbReference type="PROSITE" id="PS50005">
    <property type="entry name" value="TPR"/>
    <property type="match status" value="1"/>
</dbReference>
<dbReference type="GO" id="GO:0003677">
    <property type="term" value="F:DNA binding"/>
    <property type="evidence" value="ECO:0007669"/>
    <property type="project" value="UniProtKB-UniRule"/>
</dbReference>
<evidence type="ECO:0000256" key="3">
    <source>
        <dbReference type="ARBA" id="ARBA00023125"/>
    </source>
</evidence>
<dbReference type="RefSeq" id="WP_137258466.1">
    <property type="nucleotide sequence ID" value="NZ_JBHSPQ010000005.1"/>
</dbReference>
<dbReference type="Pfam" id="PF13191">
    <property type="entry name" value="AAA_16"/>
    <property type="match status" value="1"/>
</dbReference>
<dbReference type="InterPro" id="IPR041664">
    <property type="entry name" value="AAA_16"/>
</dbReference>
<keyword evidence="5" id="KW-0802">TPR repeat</keyword>
<evidence type="ECO:0000256" key="5">
    <source>
        <dbReference type="PROSITE-ProRule" id="PRU00339"/>
    </source>
</evidence>